<gene>
    <name evidence="2" type="ORF">TNCT_256391</name>
</gene>
<proteinExistence type="predicted"/>
<protein>
    <submittedName>
        <fullName evidence="2">Uncharacterized protein</fullName>
    </submittedName>
</protein>
<keyword evidence="3" id="KW-1185">Reference proteome</keyword>
<feature type="region of interest" description="Disordered" evidence="1">
    <location>
        <begin position="1"/>
        <end position="27"/>
    </location>
</feature>
<evidence type="ECO:0000313" key="2">
    <source>
        <dbReference type="EMBL" id="GFR25025.1"/>
    </source>
</evidence>
<reference evidence="2" key="1">
    <citation type="submission" date="2020-07" db="EMBL/GenBank/DDBJ databases">
        <title>Multicomponent nature underlies the extraordinary mechanical properties of spider dragline silk.</title>
        <authorList>
            <person name="Kono N."/>
            <person name="Nakamura H."/>
            <person name="Mori M."/>
            <person name="Yoshida Y."/>
            <person name="Ohtoshi R."/>
            <person name="Malay A.D."/>
            <person name="Moran D.A.P."/>
            <person name="Tomita M."/>
            <person name="Numata K."/>
            <person name="Arakawa K."/>
        </authorList>
    </citation>
    <scope>NUCLEOTIDE SEQUENCE</scope>
</reference>
<dbReference type="EMBL" id="BMAO01008593">
    <property type="protein sequence ID" value="GFR25025.1"/>
    <property type="molecule type" value="Genomic_DNA"/>
</dbReference>
<comment type="caution">
    <text evidence="2">The sequence shown here is derived from an EMBL/GenBank/DDBJ whole genome shotgun (WGS) entry which is preliminary data.</text>
</comment>
<name>A0A8X6HMG8_TRICU</name>
<evidence type="ECO:0000256" key="1">
    <source>
        <dbReference type="SAM" id="MobiDB-lite"/>
    </source>
</evidence>
<organism evidence="2 3">
    <name type="scientific">Trichonephila clavata</name>
    <name type="common">Joro spider</name>
    <name type="synonym">Nephila clavata</name>
    <dbReference type="NCBI Taxonomy" id="2740835"/>
    <lineage>
        <taxon>Eukaryota</taxon>
        <taxon>Metazoa</taxon>
        <taxon>Ecdysozoa</taxon>
        <taxon>Arthropoda</taxon>
        <taxon>Chelicerata</taxon>
        <taxon>Arachnida</taxon>
        <taxon>Araneae</taxon>
        <taxon>Araneomorphae</taxon>
        <taxon>Entelegynae</taxon>
        <taxon>Araneoidea</taxon>
        <taxon>Nephilidae</taxon>
        <taxon>Trichonephila</taxon>
    </lineage>
</organism>
<accession>A0A8X6HMG8</accession>
<sequence>MSAVPASLQRHWSHESSDENDLESFPKGEIKTNLITTNLWKCVSWEKVMK</sequence>
<feature type="non-terminal residue" evidence="2">
    <location>
        <position position="50"/>
    </location>
</feature>
<evidence type="ECO:0000313" key="3">
    <source>
        <dbReference type="Proteomes" id="UP000887116"/>
    </source>
</evidence>
<dbReference type="Proteomes" id="UP000887116">
    <property type="component" value="Unassembled WGS sequence"/>
</dbReference>
<dbReference type="AlphaFoldDB" id="A0A8X6HMG8"/>